<comment type="catalytic activity">
    <reaction evidence="5">
        <text>a quinone + NADH + 5 H(+)(in) = a quinol + NAD(+) + 4 H(+)(out)</text>
        <dbReference type="Rhea" id="RHEA:57888"/>
        <dbReference type="ChEBI" id="CHEBI:15378"/>
        <dbReference type="ChEBI" id="CHEBI:24646"/>
        <dbReference type="ChEBI" id="CHEBI:57540"/>
        <dbReference type="ChEBI" id="CHEBI:57945"/>
        <dbReference type="ChEBI" id="CHEBI:132124"/>
    </reaction>
</comment>
<dbReference type="Pfam" id="PF00146">
    <property type="entry name" value="NADHdh"/>
    <property type="match status" value="1"/>
</dbReference>
<evidence type="ECO:0000256" key="2">
    <source>
        <dbReference type="ARBA" id="ARBA00022692"/>
    </source>
</evidence>
<name>A0A7G1H4G7_9BACT</name>
<accession>A0A7G1H4G7</accession>
<dbReference type="InterPro" id="IPR001694">
    <property type="entry name" value="NADH_UbQ_OxRdtase_su1/FPO"/>
</dbReference>
<evidence type="ECO:0000256" key="6">
    <source>
        <dbReference type="RuleBase" id="RU000471"/>
    </source>
</evidence>
<keyword evidence="3 5" id="KW-1133">Transmembrane helix</keyword>
<keyword evidence="5" id="KW-0874">Quinone</keyword>
<feature type="transmembrane region" description="Helical" evidence="5">
    <location>
        <begin position="194"/>
        <end position="216"/>
    </location>
</feature>
<proteinExistence type="inferred from homology"/>
<evidence type="ECO:0000313" key="7">
    <source>
        <dbReference type="EMBL" id="BCB97023.1"/>
    </source>
</evidence>
<dbReference type="AlphaFoldDB" id="A0A7G1H4G7"/>
<feature type="transmembrane region" description="Helical" evidence="5">
    <location>
        <begin position="319"/>
        <end position="341"/>
    </location>
</feature>
<dbReference type="NCBIfam" id="NF004741">
    <property type="entry name" value="PRK06076.1-2"/>
    <property type="match status" value="1"/>
</dbReference>
<comment type="subunit">
    <text evidence="5">NDH-1 is composed of 14 different subunits. Subunits NuoA, H, J, K, L, M, N constitute the membrane sector of the complex.</text>
</comment>
<organism evidence="7 8">
    <name type="scientific">Dissulfurispira thermophila</name>
    <dbReference type="NCBI Taxonomy" id="2715679"/>
    <lineage>
        <taxon>Bacteria</taxon>
        <taxon>Pseudomonadati</taxon>
        <taxon>Nitrospirota</taxon>
        <taxon>Thermodesulfovibrionia</taxon>
        <taxon>Thermodesulfovibrionales</taxon>
        <taxon>Dissulfurispiraceae</taxon>
        <taxon>Dissulfurispira</taxon>
    </lineage>
</organism>
<comment type="function">
    <text evidence="5">NDH-1 shuttles electrons from NADH, via FMN and iron-sulfur (Fe-S) centers, to quinones in the respiratory chain. The immediate electron acceptor for the enzyme in this species is believed to be ubiquinone. Couples the redox reaction to proton translocation (for every two electrons transferred, four hydrogen ions are translocated across the cytoplasmic membrane), and thus conserves the redox energy in a proton gradient. This subunit may bind ubiquinone.</text>
</comment>
<evidence type="ECO:0000256" key="1">
    <source>
        <dbReference type="ARBA" id="ARBA00004141"/>
    </source>
</evidence>
<dbReference type="EMBL" id="AP022873">
    <property type="protein sequence ID" value="BCB97023.1"/>
    <property type="molecule type" value="Genomic_DNA"/>
</dbReference>
<feature type="transmembrane region" description="Helical" evidence="5">
    <location>
        <begin position="15"/>
        <end position="42"/>
    </location>
</feature>
<comment type="subcellular location">
    <subcellularLocation>
        <location evidence="5 6">Cell membrane</location>
        <topology evidence="5 6">Multi-pass membrane protein</topology>
    </subcellularLocation>
    <subcellularLocation>
        <location evidence="1">Membrane</location>
        <topology evidence="1">Multi-pass membrane protein</topology>
    </subcellularLocation>
</comment>
<keyword evidence="5" id="KW-0830">Ubiquinone</keyword>
<keyword evidence="5" id="KW-1278">Translocase</keyword>
<dbReference type="Proteomes" id="UP000516360">
    <property type="component" value="Chromosome"/>
</dbReference>
<dbReference type="GO" id="GO:0016655">
    <property type="term" value="F:oxidoreductase activity, acting on NAD(P)H, quinone or similar compound as acceptor"/>
    <property type="evidence" value="ECO:0007669"/>
    <property type="project" value="UniProtKB-UniRule"/>
</dbReference>
<dbReference type="InterPro" id="IPR018086">
    <property type="entry name" value="NADH_UbQ_OxRdtase_su1_CS"/>
</dbReference>
<keyword evidence="8" id="KW-1185">Reference proteome</keyword>
<dbReference type="GO" id="GO:0005886">
    <property type="term" value="C:plasma membrane"/>
    <property type="evidence" value="ECO:0007669"/>
    <property type="project" value="UniProtKB-SubCell"/>
</dbReference>
<dbReference type="PANTHER" id="PTHR11432:SF3">
    <property type="entry name" value="NADH-UBIQUINONE OXIDOREDUCTASE CHAIN 1"/>
    <property type="match status" value="1"/>
</dbReference>
<keyword evidence="4 5" id="KW-0472">Membrane</keyword>
<dbReference type="GO" id="GO:0009060">
    <property type="term" value="P:aerobic respiration"/>
    <property type="evidence" value="ECO:0007669"/>
    <property type="project" value="TreeGrafter"/>
</dbReference>
<comment type="similarity">
    <text evidence="5 6">Belongs to the complex I subunit 1 family.</text>
</comment>
<dbReference type="GO" id="GO:0048038">
    <property type="term" value="F:quinone binding"/>
    <property type="evidence" value="ECO:0007669"/>
    <property type="project" value="UniProtKB-KW"/>
</dbReference>
<dbReference type="KEGG" id="dtp:JZK55_19450"/>
<keyword evidence="5 6" id="KW-0520">NAD</keyword>
<dbReference type="PROSITE" id="PS00667">
    <property type="entry name" value="COMPLEX1_ND1_1"/>
    <property type="match status" value="1"/>
</dbReference>
<protein>
    <recommendedName>
        <fullName evidence="5">NADH-quinone oxidoreductase subunit H</fullName>
        <ecNumber evidence="5">7.1.1.-</ecNumber>
    </recommendedName>
    <alternativeName>
        <fullName evidence="5">NADH dehydrogenase I subunit H</fullName>
    </alternativeName>
    <alternativeName>
        <fullName evidence="5">NDH-1 subunit H</fullName>
    </alternativeName>
</protein>
<evidence type="ECO:0000313" key="8">
    <source>
        <dbReference type="Proteomes" id="UP000516360"/>
    </source>
</evidence>
<dbReference type="HAMAP" id="MF_01350">
    <property type="entry name" value="NDH1_NuoH"/>
    <property type="match status" value="1"/>
</dbReference>
<evidence type="ECO:0000256" key="4">
    <source>
        <dbReference type="ARBA" id="ARBA00023136"/>
    </source>
</evidence>
<feature type="transmembrane region" description="Helical" evidence="5">
    <location>
        <begin position="124"/>
        <end position="144"/>
    </location>
</feature>
<dbReference type="EC" id="7.1.1.-" evidence="5"/>
<keyword evidence="2 5" id="KW-0812">Transmembrane</keyword>
<dbReference type="PROSITE" id="PS00668">
    <property type="entry name" value="COMPLEX1_ND1_2"/>
    <property type="match status" value="1"/>
</dbReference>
<feature type="transmembrane region" description="Helical" evidence="5">
    <location>
        <begin position="93"/>
        <end position="112"/>
    </location>
</feature>
<sequence>MNIIETVFFTGSSNWMLNIVFIIIKIAVVIGVTMLHVMYATYFERKVIGHMQVRLGPMRVGPHGVLQPLADMLKLFFKEDIIPANADKPVFKIAPIIPVFATLSSLAVIPFFEGFVIANINIGLLYIFAMSSLSAYGVVMAGWASNSKYSFLGGLRSSAQVISYEVAMGLSLVGVMILSGSLNLSEIVNAQQGYWYGMFLIPQFVAYFVFLVAMFAETNRTPFDLPEAESELVAGYFVEYSGMRFALYYAAEYIGMIIMSSIAVICFWGGWTLPPMLTDAIPALKAVPGIVWFLGKVYFHIFLYYWVRATVPRYRYDKLMALGWKVLIPLALANIVVTSIVKYVI</sequence>
<feature type="transmembrane region" description="Helical" evidence="5">
    <location>
        <begin position="290"/>
        <end position="307"/>
    </location>
</feature>
<keyword evidence="5" id="KW-1003">Cell membrane</keyword>
<reference evidence="7 8" key="1">
    <citation type="submission" date="2020-03" db="EMBL/GenBank/DDBJ databases">
        <title>Complete genome sequences of two sulfur-disproportionating bacterial strains T55J and Mzg5.</title>
        <authorList>
            <person name="Umezawa K."/>
            <person name="Kojima H."/>
            <person name="Kato Y."/>
            <person name="Fukui M."/>
        </authorList>
    </citation>
    <scope>NUCLEOTIDE SEQUENCE [LARGE SCALE GENOMIC DNA]</scope>
    <source>
        <strain evidence="7 8">T55J</strain>
    </source>
</reference>
<evidence type="ECO:0000256" key="3">
    <source>
        <dbReference type="ARBA" id="ARBA00022989"/>
    </source>
</evidence>
<gene>
    <name evidence="5 7" type="primary">nuoH</name>
    <name evidence="7" type="ORF">JZK55_19450</name>
</gene>
<feature type="transmembrane region" description="Helical" evidence="5">
    <location>
        <begin position="246"/>
        <end position="270"/>
    </location>
</feature>
<dbReference type="GO" id="GO:0003954">
    <property type="term" value="F:NADH dehydrogenase activity"/>
    <property type="evidence" value="ECO:0007669"/>
    <property type="project" value="TreeGrafter"/>
</dbReference>
<dbReference type="PANTHER" id="PTHR11432">
    <property type="entry name" value="NADH DEHYDROGENASE SUBUNIT 1"/>
    <property type="match status" value="1"/>
</dbReference>
<feature type="transmembrane region" description="Helical" evidence="5">
    <location>
        <begin position="164"/>
        <end position="182"/>
    </location>
</feature>
<evidence type="ECO:0000256" key="5">
    <source>
        <dbReference type="HAMAP-Rule" id="MF_01350"/>
    </source>
</evidence>